<keyword evidence="2" id="KW-1185">Reference proteome</keyword>
<reference evidence="1 2" key="1">
    <citation type="submission" date="2024-06" db="EMBL/GenBank/DDBJ databases">
        <title>Genomic Encyclopedia of Type Strains, Phase IV (KMG-IV): sequencing the most valuable type-strain genomes for metagenomic binning, comparative biology and taxonomic classification.</title>
        <authorList>
            <person name="Goeker M."/>
        </authorList>
    </citation>
    <scope>NUCLEOTIDE SEQUENCE [LARGE SCALE GENOMIC DNA]</scope>
    <source>
        <strain evidence="1 2">DSM 21331</strain>
    </source>
</reference>
<protein>
    <recommendedName>
        <fullName evidence="3">DUF1828 domain-containing protein</fullName>
    </recommendedName>
</protein>
<organism evidence="1 2">
    <name type="scientific">Methylobacterium goesingense</name>
    <dbReference type="NCBI Taxonomy" id="243690"/>
    <lineage>
        <taxon>Bacteria</taxon>
        <taxon>Pseudomonadati</taxon>
        <taxon>Pseudomonadota</taxon>
        <taxon>Alphaproteobacteria</taxon>
        <taxon>Hyphomicrobiales</taxon>
        <taxon>Methylobacteriaceae</taxon>
        <taxon>Methylobacterium</taxon>
    </lineage>
</organism>
<evidence type="ECO:0000313" key="2">
    <source>
        <dbReference type="Proteomes" id="UP001549145"/>
    </source>
</evidence>
<dbReference type="RefSeq" id="WP_238278091.1">
    <property type="nucleotide sequence ID" value="NZ_BPQL01000029.1"/>
</dbReference>
<accession>A0ABV2L3G0</accession>
<comment type="caution">
    <text evidence="1">The sequence shown here is derived from an EMBL/GenBank/DDBJ whole genome shotgun (WGS) entry which is preliminary data.</text>
</comment>
<proteinExistence type="predicted"/>
<dbReference type="Proteomes" id="UP001549145">
    <property type="component" value="Unassembled WGS sequence"/>
</dbReference>
<evidence type="ECO:0000313" key="1">
    <source>
        <dbReference type="EMBL" id="MET3692363.1"/>
    </source>
</evidence>
<sequence length="256" mass="27665">MTSLLGLAVNPTIVTPRSISAIADEVARSLAYSRESAEAPAIVTPLLYPGGSRVVLTLREDSGSFFVTDGGHGAREADMMGGSRVFQRVARDLAEANDIRFDSDLIFDIEVPRDALLTAAIVVANASKTAVETTALRLANRKIEGRLDELLVRFDRQFGVEKVIRAPSIRGATEEWEVDAMIITSGRSALVDLVAANANSANSVLAKYFDISRLPEDEGFRRFAVLLDREKTPNLSVLGATSRLVEYDQAVQAIAA</sequence>
<dbReference type="EMBL" id="JBEPMM010000004">
    <property type="protein sequence ID" value="MET3692363.1"/>
    <property type="molecule type" value="Genomic_DNA"/>
</dbReference>
<evidence type="ECO:0008006" key="3">
    <source>
        <dbReference type="Google" id="ProtNLM"/>
    </source>
</evidence>
<name>A0ABV2L3G0_9HYPH</name>
<gene>
    <name evidence="1" type="ORF">ABID43_001899</name>
</gene>